<dbReference type="GO" id="GO:0022857">
    <property type="term" value="F:transmembrane transporter activity"/>
    <property type="evidence" value="ECO:0007669"/>
    <property type="project" value="InterPro"/>
</dbReference>
<evidence type="ECO:0000256" key="3">
    <source>
        <dbReference type="ARBA" id="ARBA00022692"/>
    </source>
</evidence>
<dbReference type="Proteomes" id="UP000030104">
    <property type="component" value="Unassembled WGS sequence"/>
</dbReference>
<gene>
    <name evidence="6" type="ORF">PITC_063110</name>
</gene>
<keyword evidence="3" id="KW-0812">Transmembrane</keyword>
<dbReference type="Pfam" id="PF13520">
    <property type="entry name" value="AA_permease_2"/>
    <property type="match status" value="1"/>
</dbReference>
<dbReference type="PANTHER" id="PTHR45649">
    <property type="entry name" value="AMINO-ACID PERMEASE BAT1"/>
    <property type="match status" value="1"/>
</dbReference>
<sequence>MAWGYFNNGLKAFVIIITYVFAKPSIEDSLDDTTGFVFYYIFQKATSTSIARATRLTAIILLPVIFSKILFNASTSRQTFASARDQGLPFANWIGKVDAKRDIPVNAIALSYVIS</sequence>
<evidence type="ECO:0000256" key="1">
    <source>
        <dbReference type="ARBA" id="ARBA00004141"/>
    </source>
</evidence>
<reference evidence="6 7" key="1">
    <citation type="journal article" date="2015" name="Mol. Plant Microbe Interact.">
        <title>Genome, transcriptome, and functional analyses of Penicillium expansum provide new insights into secondary metabolism and pathogenicity.</title>
        <authorList>
            <person name="Ballester A.R."/>
            <person name="Marcet-Houben M."/>
            <person name="Levin E."/>
            <person name="Sela N."/>
            <person name="Selma-Lazaro C."/>
            <person name="Carmona L."/>
            <person name="Wisniewski M."/>
            <person name="Droby S."/>
            <person name="Gonzalez-Candelas L."/>
            <person name="Gabaldon T."/>
        </authorList>
    </citation>
    <scope>NUCLEOTIDE SEQUENCE [LARGE SCALE GENOMIC DNA]</scope>
    <source>
        <strain evidence="6 7">PHI-1</strain>
    </source>
</reference>
<dbReference type="PANTHER" id="PTHR45649:SF4">
    <property type="entry name" value="TRANSPORTER, PUTATIVE (EUROFUNG)-RELATED"/>
    <property type="match status" value="1"/>
</dbReference>
<keyword evidence="7" id="KW-1185">Reference proteome</keyword>
<evidence type="ECO:0000256" key="5">
    <source>
        <dbReference type="ARBA" id="ARBA00023136"/>
    </source>
</evidence>
<protein>
    <submittedName>
        <fullName evidence="6">Amino acid/polyamine transporter I</fullName>
    </submittedName>
</protein>
<dbReference type="PhylomeDB" id="A0A0A2L3N9"/>
<evidence type="ECO:0000256" key="4">
    <source>
        <dbReference type="ARBA" id="ARBA00022989"/>
    </source>
</evidence>
<evidence type="ECO:0000256" key="2">
    <source>
        <dbReference type="ARBA" id="ARBA00022448"/>
    </source>
</evidence>
<keyword evidence="2" id="KW-0813">Transport</keyword>
<proteinExistence type="predicted"/>
<dbReference type="EMBL" id="JQGA01000949">
    <property type="protein sequence ID" value="KGO71230.1"/>
    <property type="molecule type" value="Genomic_DNA"/>
</dbReference>
<evidence type="ECO:0000313" key="7">
    <source>
        <dbReference type="Proteomes" id="UP000030104"/>
    </source>
</evidence>
<dbReference type="InterPro" id="IPR002293">
    <property type="entry name" value="AA/rel_permease1"/>
</dbReference>
<dbReference type="OrthoDB" id="3257095at2759"/>
<dbReference type="STRING" id="40296.A0A0A2L3N9"/>
<accession>A0A0A2L3N9</accession>
<name>A0A0A2L3N9_PENIT</name>
<dbReference type="GO" id="GO:0016020">
    <property type="term" value="C:membrane"/>
    <property type="evidence" value="ECO:0007669"/>
    <property type="project" value="UniProtKB-SubCell"/>
</dbReference>
<evidence type="ECO:0000313" key="6">
    <source>
        <dbReference type="EMBL" id="KGO71230.1"/>
    </source>
</evidence>
<dbReference type="HOGENOM" id="CLU_2109844_0_0_1"/>
<keyword evidence="5" id="KW-0472">Membrane</keyword>
<organism evidence="6 7">
    <name type="scientific">Penicillium italicum</name>
    <name type="common">Blue mold</name>
    <dbReference type="NCBI Taxonomy" id="40296"/>
    <lineage>
        <taxon>Eukaryota</taxon>
        <taxon>Fungi</taxon>
        <taxon>Dikarya</taxon>
        <taxon>Ascomycota</taxon>
        <taxon>Pezizomycotina</taxon>
        <taxon>Eurotiomycetes</taxon>
        <taxon>Eurotiomycetidae</taxon>
        <taxon>Eurotiales</taxon>
        <taxon>Aspergillaceae</taxon>
        <taxon>Penicillium</taxon>
    </lineage>
</organism>
<comment type="subcellular location">
    <subcellularLocation>
        <location evidence="1">Membrane</location>
        <topology evidence="1">Multi-pass membrane protein</topology>
    </subcellularLocation>
</comment>
<dbReference type="AlphaFoldDB" id="A0A0A2L3N9"/>
<keyword evidence="4" id="KW-1133">Transmembrane helix</keyword>
<comment type="caution">
    <text evidence="6">The sequence shown here is derived from an EMBL/GenBank/DDBJ whole genome shotgun (WGS) entry which is preliminary data.</text>
</comment>
<dbReference type="Gene3D" id="1.20.1740.10">
    <property type="entry name" value="Amino acid/polyamine transporter I"/>
    <property type="match status" value="1"/>
</dbReference>